<protein>
    <submittedName>
        <fullName evidence="2">Uncharacterized protein</fullName>
    </submittedName>
</protein>
<comment type="caution">
    <text evidence="2">The sequence shown here is derived from an EMBL/GenBank/DDBJ whole genome shotgun (WGS) entry which is preliminary data.</text>
</comment>
<dbReference type="AlphaFoldDB" id="A0A2S5GHW2"/>
<dbReference type="OrthoDB" id="8611426at2"/>
<proteinExistence type="predicted"/>
<accession>A0A2S5GHW2</accession>
<feature type="region of interest" description="Disordered" evidence="1">
    <location>
        <begin position="216"/>
        <end position="236"/>
    </location>
</feature>
<gene>
    <name evidence="2" type="ORF">C4E15_29285</name>
</gene>
<evidence type="ECO:0000313" key="2">
    <source>
        <dbReference type="EMBL" id="PPA72637.1"/>
    </source>
</evidence>
<reference evidence="2 3" key="1">
    <citation type="submission" date="2018-02" db="EMBL/GenBank/DDBJ databases">
        <title>Draft Genome of Achromobacter spanius stain 6.</title>
        <authorList>
            <person name="Gunasekera T.S."/>
            <person name="Radwan O."/>
            <person name="Ruiz O.N."/>
        </authorList>
    </citation>
    <scope>NUCLEOTIDE SEQUENCE [LARGE SCALE GENOMIC DNA]</scope>
    <source>
        <strain evidence="2 3">6</strain>
    </source>
</reference>
<sequence length="256" mass="27803">MSDDDLDAFMALLDDVAELRQLPVLKPRAKLLFFDAVRRYPLQLVEKAIQAHLIDPDEGKYKTMIQPAHIVAQIEGAAARDGRPEADEAWAIAMRADDEAVTVVWTDEISQALSAARPVLANGDEVGARMAFKAAYGRLVTKARKEMRPVRWVASLGHDVAQREDALQQAVTQGQLPAPHVAALLPPPAPVAGMADDDIATANIARLRQMVANALTPSEKRRRAAEEASQAERDRLESLKAQTAAKVAQHQNGASA</sequence>
<dbReference type="Proteomes" id="UP000239990">
    <property type="component" value="Unassembled WGS sequence"/>
</dbReference>
<name>A0A2S5GHW2_9BURK</name>
<feature type="compositionally biased region" description="Basic and acidic residues" evidence="1">
    <location>
        <begin position="224"/>
        <end position="236"/>
    </location>
</feature>
<dbReference type="RefSeq" id="WP_104145846.1">
    <property type="nucleotide sequence ID" value="NZ_PREU01000022.1"/>
</dbReference>
<evidence type="ECO:0000256" key="1">
    <source>
        <dbReference type="SAM" id="MobiDB-lite"/>
    </source>
</evidence>
<evidence type="ECO:0000313" key="3">
    <source>
        <dbReference type="Proteomes" id="UP000239990"/>
    </source>
</evidence>
<organism evidence="2 3">
    <name type="scientific">Achromobacter spanius</name>
    <dbReference type="NCBI Taxonomy" id="217203"/>
    <lineage>
        <taxon>Bacteria</taxon>
        <taxon>Pseudomonadati</taxon>
        <taxon>Pseudomonadota</taxon>
        <taxon>Betaproteobacteria</taxon>
        <taxon>Burkholderiales</taxon>
        <taxon>Alcaligenaceae</taxon>
        <taxon>Achromobacter</taxon>
    </lineage>
</organism>
<dbReference type="EMBL" id="PREU01000022">
    <property type="protein sequence ID" value="PPA72637.1"/>
    <property type="molecule type" value="Genomic_DNA"/>
</dbReference>